<dbReference type="PROSITE" id="PS51184">
    <property type="entry name" value="JMJC"/>
    <property type="match status" value="1"/>
</dbReference>
<dbReference type="Proteomes" id="UP001217417">
    <property type="component" value="Unassembled WGS sequence"/>
</dbReference>
<accession>A0AAD7QST0</accession>
<dbReference type="InterPro" id="IPR036047">
    <property type="entry name" value="F-box-like_dom_sf"/>
</dbReference>
<sequence length="509" mass="58451">MIESILTKRPILESIADHSAAHTATAISNKRSKTSSNRTAITVHKTHPLGIRPFGNLILCDNDAYCRSAQMRARFLGYFAILPDELISLVLETLEATELRKLGYSSRIFGAFASQDDLWKQLFTSRARSPQKWYGTWRRTYLEIDEENEARFQCEGFFSDTLYRPFFCASMNLTEYLQSLWMTGSKSTRIARLSHCPSKEEFEAHWAFKPFILENHSWPTWTIQDLERDYGSLRFIQECVQWRLGVYIQYMQHNTDESPLYLFDREFADKTELAAGYEVPDIFATDYFKILKSIRPDYRWLIIGPERSGSTFHKDPNATSAWNAVIEGEKYWVMFPPDVLPPGVFTSHDESEVTSPLSIAEWILGFHKAAMSTPGYVDGFCNAGEALYVPSGWWHLVVNMTTTTAITQNFVPLPHVMSVLKFFHGKRDQISGFRRLRSPEDDENETPEMDVLRVFIQGLKDFNTLPEGTIQKIDEWTNSLAESKWTTLAEGKGSSFSFDFAEDSADEDS</sequence>
<evidence type="ECO:0000259" key="1">
    <source>
        <dbReference type="PROSITE" id="PS50181"/>
    </source>
</evidence>
<dbReference type="GO" id="GO:0000987">
    <property type="term" value="F:cis-regulatory region sequence-specific DNA binding"/>
    <property type="evidence" value="ECO:0007669"/>
    <property type="project" value="TreeGrafter"/>
</dbReference>
<reference evidence="3" key="1">
    <citation type="submission" date="2023-03" db="EMBL/GenBank/DDBJ databases">
        <title>Near-Complete genome sequence of Lipomyces tetrasporous NRRL Y-64009, an oleaginous yeast capable of growing on lignocellulosic hydrolysates.</title>
        <authorList>
            <consortium name="Lawrence Berkeley National Laboratory"/>
            <person name="Jagtap S.S."/>
            <person name="Liu J.-J."/>
            <person name="Walukiewicz H.E."/>
            <person name="Pangilinan J."/>
            <person name="Lipzen A."/>
            <person name="Ahrendt S."/>
            <person name="Koriabine M."/>
            <person name="Cobaugh K."/>
            <person name="Salamov A."/>
            <person name="Yoshinaga Y."/>
            <person name="Ng V."/>
            <person name="Daum C."/>
            <person name="Grigoriev I.V."/>
            <person name="Slininger P.J."/>
            <person name="Dien B.S."/>
            <person name="Jin Y.-S."/>
            <person name="Rao C.V."/>
        </authorList>
    </citation>
    <scope>NUCLEOTIDE SEQUENCE</scope>
    <source>
        <strain evidence="3">NRRL Y-64009</strain>
    </source>
</reference>
<name>A0AAD7QST0_9ASCO</name>
<dbReference type="SUPFAM" id="SSF51197">
    <property type="entry name" value="Clavaminate synthase-like"/>
    <property type="match status" value="1"/>
</dbReference>
<dbReference type="InterPro" id="IPR001810">
    <property type="entry name" value="F-box_dom"/>
</dbReference>
<dbReference type="GeneID" id="80880222"/>
<dbReference type="Gene3D" id="2.60.120.650">
    <property type="entry name" value="Cupin"/>
    <property type="match status" value="1"/>
</dbReference>
<organism evidence="3 4">
    <name type="scientific">Lipomyces tetrasporus</name>
    <dbReference type="NCBI Taxonomy" id="54092"/>
    <lineage>
        <taxon>Eukaryota</taxon>
        <taxon>Fungi</taxon>
        <taxon>Dikarya</taxon>
        <taxon>Ascomycota</taxon>
        <taxon>Saccharomycotina</taxon>
        <taxon>Lipomycetes</taxon>
        <taxon>Lipomycetales</taxon>
        <taxon>Lipomycetaceae</taxon>
        <taxon>Lipomyces</taxon>
    </lineage>
</organism>
<evidence type="ECO:0000313" key="3">
    <source>
        <dbReference type="EMBL" id="KAJ8100666.1"/>
    </source>
</evidence>
<dbReference type="PANTHER" id="PTHR12480">
    <property type="entry name" value="ARGININE DEMETHYLASE AND LYSYL-HYDROXYLASE JMJD"/>
    <property type="match status" value="1"/>
</dbReference>
<dbReference type="GO" id="GO:0005634">
    <property type="term" value="C:nucleus"/>
    <property type="evidence" value="ECO:0007669"/>
    <property type="project" value="TreeGrafter"/>
</dbReference>
<dbReference type="InterPro" id="IPR041667">
    <property type="entry name" value="Cupin_8"/>
</dbReference>
<dbReference type="AlphaFoldDB" id="A0AAD7QST0"/>
<comment type="caution">
    <text evidence="3">The sequence shown here is derived from an EMBL/GenBank/DDBJ whole genome shotgun (WGS) entry which is preliminary data.</text>
</comment>
<feature type="domain" description="F-box" evidence="1">
    <location>
        <begin position="76"/>
        <end position="122"/>
    </location>
</feature>
<dbReference type="EMBL" id="JARPMG010000005">
    <property type="protein sequence ID" value="KAJ8100666.1"/>
    <property type="molecule type" value="Genomic_DNA"/>
</dbReference>
<keyword evidence="4" id="KW-1185">Reference proteome</keyword>
<evidence type="ECO:0000259" key="2">
    <source>
        <dbReference type="PROSITE" id="PS51184"/>
    </source>
</evidence>
<dbReference type="SMART" id="SM00558">
    <property type="entry name" value="JmjC"/>
    <property type="match status" value="1"/>
</dbReference>
<feature type="domain" description="JmjC" evidence="2">
    <location>
        <begin position="268"/>
        <end position="427"/>
    </location>
</feature>
<protein>
    <submittedName>
        <fullName evidence="3">Uncharacterized protein</fullName>
    </submittedName>
</protein>
<dbReference type="Pfam" id="PF13621">
    <property type="entry name" value="Cupin_8"/>
    <property type="match status" value="1"/>
</dbReference>
<proteinExistence type="predicted"/>
<dbReference type="InterPro" id="IPR050910">
    <property type="entry name" value="JMJD6_ArgDemeth/LysHydrox"/>
</dbReference>
<dbReference type="SUPFAM" id="SSF81383">
    <property type="entry name" value="F-box domain"/>
    <property type="match status" value="1"/>
</dbReference>
<dbReference type="RefSeq" id="XP_056044116.1">
    <property type="nucleotide sequence ID" value="XM_056185056.1"/>
</dbReference>
<gene>
    <name evidence="3" type="ORF">POJ06DRAFT_197021</name>
</gene>
<dbReference type="PROSITE" id="PS50181">
    <property type="entry name" value="FBOX"/>
    <property type="match status" value="1"/>
</dbReference>
<dbReference type="PANTHER" id="PTHR12480:SF21">
    <property type="entry name" value="JMJC DOMAIN-CONTAINING PROTEIN 8"/>
    <property type="match status" value="1"/>
</dbReference>
<dbReference type="InterPro" id="IPR003347">
    <property type="entry name" value="JmjC_dom"/>
</dbReference>
<dbReference type="Gene3D" id="1.20.1280.50">
    <property type="match status" value="1"/>
</dbReference>
<evidence type="ECO:0000313" key="4">
    <source>
        <dbReference type="Proteomes" id="UP001217417"/>
    </source>
</evidence>